<dbReference type="KEGG" id="hprf:HLPR_10450"/>
<evidence type="ECO:0000256" key="1">
    <source>
        <dbReference type="ARBA" id="ARBA00022679"/>
    </source>
</evidence>
<keyword evidence="3 6" id="KW-0418">Kinase</keyword>
<evidence type="ECO:0000256" key="3">
    <source>
        <dbReference type="ARBA" id="ARBA00022777"/>
    </source>
</evidence>
<evidence type="ECO:0000259" key="5">
    <source>
        <dbReference type="Pfam" id="PF00288"/>
    </source>
</evidence>
<dbReference type="Pfam" id="PF00288">
    <property type="entry name" value="GHMP_kinases_N"/>
    <property type="match status" value="1"/>
</dbReference>
<dbReference type="Gene3D" id="3.30.230.10">
    <property type="match status" value="1"/>
</dbReference>
<organism evidence="6 7">
    <name type="scientific">Helicovermis profundi</name>
    <dbReference type="NCBI Taxonomy" id="3065157"/>
    <lineage>
        <taxon>Bacteria</taxon>
        <taxon>Bacillati</taxon>
        <taxon>Bacillota</taxon>
        <taxon>Clostridia</taxon>
        <taxon>Helicovermis</taxon>
    </lineage>
</organism>
<evidence type="ECO:0000256" key="2">
    <source>
        <dbReference type="ARBA" id="ARBA00022741"/>
    </source>
</evidence>
<keyword evidence="1" id="KW-0808">Transferase</keyword>
<sequence>MSKILEVRVPCSAGEFLQGEYKGVEALVSCPIDIYSTITIVKGISKNKLLSKSLKAIKNFKEKYKISNTKMDNINLTIDSPLPYGKGYATSTSEIAGIFIALSTYFKKDFSIEDIAIFCANIEPTDSIFLNDYMIFDHLNGNILKKRKVTLAGKKVIIIESNETIDTINFRKTNQFSIKPDLTNEFDEFFKGINTNDFKLVFNSLKSSSINNQKVIFKEKLPKTLEIALKYNSIGVNIAHSGSLIVIIYDEDFNQIAFIDEMKKENCIFKNDIVRYAMISEGGYSINDYRK</sequence>
<keyword evidence="4" id="KW-0067">ATP-binding</keyword>
<dbReference type="PANTHER" id="PTHR43527:SF1">
    <property type="entry name" value="L-THREONINE KINASE"/>
    <property type="match status" value="1"/>
</dbReference>
<gene>
    <name evidence="6" type="ORF">HLPR_10450</name>
</gene>
<dbReference type="InterPro" id="IPR014721">
    <property type="entry name" value="Ribsml_uS5_D2-typ_fold_subgr"/>
</dbReference>
<reference evidence="6 7" key="1">
    <citation type="submission" date="2023-08" db="EMBL/GenBank/DDBJ databases">
        <title>Helicovermis profunda gen. nov., sp. nov., a novel mesophilic, fermentative bacterium within the Bacillota from a deep-sea hydrothermal vent chimney.</title>
        <authorList>
            <person name="Miyazaki U."/>
            <person name="Mizutani D."/>
            <person name="Hashimoto Y."/>
            <person name="Tame A."/>
            <person name="Sawayama S."/>
            <person name="Miyazaki J."/>
            <person name="Takai K."/>
            <person name="Nakagawa S."/>
        </authorList>
    </citation>
    <scope>NUCLEOTIDE SEQUENCE [LARGE SCALE GENOMIC DNA]</scope>
    <source>
        <strain evidence="6 7">S502</strain>
    </source>
</reference>
<proteinExistence type="predicted"/>
<dbReference type="SUPFAM" id="SSF54211">
    <property type="entry name" value="Ribosomal protein S5 domain 2-like"/>
    <property type="match status" value="1"/>
</dbReference>
<dbReference type="AlphaFoldDB" id="A0AAU9EBL2"/>
<feature type="domain" description="GHMP kinase N-terminal" evidence="5">
    <location>
        <begin position="54"/>
        <end position="123"/>
    </location>
</feature>
<keyword evidence="2" id="KW-0547">Nucleotide-binding</keyword>
<dbReference type="InterPro" id="IPR020568">
    <property type="entry name" value="Ribosomal_Su5_D2-typ_SF"/>
</dbReference>
<dbReference type="InterPro" id="IPR006204">
    <property type="entry name" value="GHMP_kinase_N_dom"/>
</dbReference>
<dbReference type="GO" id="GO:0004674">
    <property type="term" value="F:protein serine/threonine kinase activity"/>
    <property type="evidence" value="ECO:0007669"/>
    <property type="project" value="UniProtKB-KW"/>
</dbReference>
<dbReference type="RefSeq" id="WP_338537020.1">
    <property type="nucleotide sequence ID" value="NZ_AP028654.1"/>
</dbReference>
<keyword evidence="7" id="KW-1185">Reference proteome</keyword>
<accession>A0AAU9EBL2</accession>
<evidence type="ECO:0000313" key="6">
    <source>
        <dbReference type="EMBL" id="BEP28714.1"/>
    </source>
</evidence>
<dbReference type="Proteomes" id="UP001321786">
    <property type="component" value="Chromosome"/>
</dbReference>
<dbReference type="PANTHER" id="PTHR43527">
    <property type="entry name" value="4-DIPHOSPHOCYTIDYL-2-C-METHYL-D-ERYTHRITOL KINASE, CHLOROPLASTIC"/>
    <property type="match status" value="1"/>
</dbReference>
<evidence type="ECO:0000256" key="4">
    <source>
        <dbReference type="ARBA" id="ARBA00022840"/>
    </source>
</evidence>
<dbReference type="EMBL" id="AP028654">
    <property type="protein sequence ID" value="BEP28714.1"/>
    <property type="molecule type" value="Genomic_DNA"/>
</dbReference>
<protein>
    <submittedName>
        <fullName evidence="6">Serine/threonine protein kinase</fullName>
    </submittedName>
</protein>
<dbReference type="GO" id="GO:0005524">
    <property type="term" value="F:ATP binding"/>
    <property type="evidence" value="ECO:0007669"/>
    <property type="project" value="UniProtKB-KW"/>
</dbReference>
<keyword evidence="6" id="KW-0723">Serine/threonine-protein kinase</keyword>
<name>A0AAU9EBL2_9FIRM</name>
<evidence type="ECO:0000313" key="7">
    <source>
        <dbReference type="Proteomes" id="UP001321786"/>
    </source>
</evidence>